<dbReference type="EMBL" id="MN876844">
    <property type="protein sequence ID" value="QJF12405.1"/>
    <property type="molecule type" value="Genomic_DNA"/>
</dbReference>
<reference evidence="1 2" key="1">
    <citation type="journal article" date="2020" name="ISME J.">
        <title>New virus isolates from Italian hydrothermal environments underscore the biogeographic pattern in archaeal virus communities.</title>
        <authorList>
            <person name="Baquero D.P."/>
            <person name="Contursi P."/>
            <person name="Piochi M."/>
            <person name="Bartolucci S."/>
            <person name="Liu Y."/>
            <person name="Cvirkaite-Krupovic V."/>
            <person name="Prangishvili D."/>
            <person name="Krupovic M."/>
        </authorList>
    </citation>
    <scope>NUCLEOTIDE SEQUENCE [LARGE SCALE GENOMIC DNA]</scope>
    <source>
        <strain evidence="1">4</strain>
    </source>
</reference>
<accession>A0A6M3VZA4</accession>
<dbReference type="Proteomes" id="UP000502572">
    <property type="component" value="Segment"/>
</dbReference>
<evidence type="ECO:0000313" key="1">
    <source>
        <dbReference type="EMBL" id="QJF12405.1"/>
    </source>
</evidence>
<keyword evidence="2" id="KW-1185">Reference proteome</keyword>
<sequence length="135" mass="15246">MASVVFIDRSNGKVLGQSDVYMANMVALYGNGCVFALSVDDKLWEQIYVKFEVAKDVKYMIWGDFGEIRFDNYSVVILAPSELITFGYFVVSKGCAFGLSDRRGLRSVFVGKPCECEKLKKLVDVAKDTFIRLRK</sequence>
<organismHost>
    <name type="scientific">Pyrobaculum arsenaticum</name>
    <dbReference type="NCBI Taxonomy" id="121277"/>
</organismHost>
<gene>
    <name evidence="1" type="ORF">PFV2_gp32</name>
</gene>
<protein>
    <submittedName>
        <fullName evidence="1">Uncharacterized protein</fullName>
    </submittedName>
</protein>
<organism evidence="1 2">
    <name type="scientific">Pyrobaculum filamentous virus 2</name>
    <name type="common">PFV2</name>
    <dbReference type="NCBI Taxonomy" id="2730621"/>
    <lineage>
        <taxon>Viruses</taxon>
        <taxon>Adnaviria</taxon>
        <taxon>Zilligvirae</taxon>
        <taxon>Taleaviricota</taxon>
        <taxon>Tokiviricetes</taxon>
        <taxon>Primavirales</taxon>
        <taxon>Tristromaviridae</taxon>
        <taxon>Alphatristromavirus</taxon>
        <taxon>Alphatristromavirus puteoliense</taxon>
    </lineage>
</organism>
<proteinExistence type="predicted"/>
<name>A0A6M3VZA4_PFV2</name>
<organismHost>
    <name type="scientific">Pyrobaculum oguniense</name>
    <dbReference type="NCBI Taxonomy" id="99007"/>
</organismHost>
<evidence type="ECO:0000313" key="2">
    <source>
        <dbReference type="Proteomes" id="UP000502572"/>
    </source>
</evidence>